<protein>
    <submittedName>
        <fullName evidence="1">NAD(P)-binding protein</fullName>
    </submittedName>
</protein>
<reference evidence="1" key="2">
    <citation type="journal article" date="2022" name="New Phytol.">
        <title>Evolutionary transition to the ectomycorrhizal habit in the genomes of a hyperdiverse lineage of mushroom-forming fungi.</title>
        <authorList>
            <person name="Looney B."/>
            <person name="Miyauchi S."/>
            <person name="Morin E."/>
            <person name="Drula E."/>
            <person name="Courty P.E."/>
            <person name="Kohler A."/>
            <person name="Kuo A."/>
            <person name="LaButti K."/>
            <person name="Pangilinan J."/>
            <person name="Lipzen A."/>
            <person name="Riley R."/>
            <person name="Andreopoulos W."/>
            <person name="He G."/>
            <person name="Johnson J."/>
            <person name="Nolan M."/>
            <person name="Tritt A."/>
            <person name="Barry K.W."/>
            <person name="Grigoriev I.V."/>
            <person name="Nagy L.G."/>
            <person name="Hibbett D."/>
            <person name="Henrissat B."/>
            <person name="Matheny P.B."/>
            <person name="Labbe J."/>
            <person name="Martin F.M."/>
        </authorList>
    </citation>
    <scope>NUCLEOTIDE SEQUENCE</scope>
    <source>
        <strain evidence="1">FP105234-sp</strain>
    </source>
</reference>
<dbReference type="EMBL" id="MU275854">
    <property type="protein sequence ID" value="KAI0051227.1"/>
    <property type="molecule type" value="Genomic_DNA"/>
</dbReference>
<name>A0ACB8S4Z3_9AGAM</name>
<proteinExistence type="predicted"/>
<evidence type="ECO:0000313" key="2">
    <source>
        <dbReference type="Proteomes" id="UP000814033"/>
    </source>
</evidence>
<reference evidence="1" key="1">
    <citation type="submission" date="2021-02" db="EMBL/GenBank/DDBJ databases">
        <authorList>
            <consortium name="DOE Joint Genome Institute"/>
            <person name="Ahrendt S."/>
            <person name="Looney B.P."/>
            <person name="Miyauchi S."/>
            <person name="Morin E."/>
            <person name="Drula E."/>
            <person name="Courty P.E."/>
            <person name="Chicoki N."/>
            <person name="Fauchery L."/>
            <person name="Kohler A."/>
            <person name="Kuo A."/>
            <person name="Labutti K."/>
            <person name="Pangilinan J."/>
            <person name="Lipzen A."/>
            <person name="Riley R."/>
            <person name="Andreopoulos W."/>
            <person name="He G."/>
            <person name="Johnson J."/>
            <person name="Barry K.W."/>
            <person name="Grigoriev I.V."/>
            <person name="Nagy L."/>
            <person name="Hibbett D."/>
            <person name="Henrissat B."/>
            <person name="Matheny P.B."/>
            <person name="Labbe J."/>
            <person name="Martin F."/>
        </authorList>
    </citation>
    <scope>NUCLEOTIDE SEQUENCE</scope>
    <source>
        <strain evidence="1">FP105234-sp</strain>
    </source>
</reference>
<accession>A0ACB8S4Z3</accession>
<dbReference type="Proteomes" id="UP000814033">
    <property type="component" value="Unassembled WGS sequence"/>
</dbReference>
<comment type="caution">
    <text evidence="1">The sequence shown here is derived from an EMBL/GenBank/DDBJ whole genome shotgun (WGS) entry which is preliminary data.</text>
</comment>
<gene>
    <name evidence="1" type="ORF">FA95DRAFT_1554813</name>
</gene>
<evidence type="ECO:0000313" key="1">
    <source>
        <dbReference type="EMBL" id="KAI0051227.1"/>
    </source>
</evidence>
<organism evidence="1 2">
    <name type="scientific">Auriscalpium vulgare</name>
    <dbReference type="NCBI Taxonomy" id="40419"/>
    <lineage>
        <taxon>Eukaryota</taxon>
        <taxon>Fungi</taxon>
        <taxon>Dikarya</taxon>
        <taxon>Basidiomycota</taxon>
        <taxon>Agaricomycotina</taxon>
        <taxon>Agaricomycetes</taxon>
        <taxon>Russulales</taxon>
        <taxon>Auriscalpiaceae</taxon>
        <taxon>Auriscalpium</taxon>
    </lineage>
</organism>
<keyword evidence="2" id="KW-1185">Reference proteome</keyword>
<sequence length="313" mass="33648">MADLSSSRVWLITGTGTGLGRTLLDAVLASHERAIATLRRPEALADLSSTYPAAQLLVLMHDVTSAEQTSDVFRRAEAHFGRVDVVVNNAGHLLSGEVEATPDGMARFQMEVLFWGAVNVTKEAVRFFREVNPLGAGGRILQVSSEAGCSAKPGYGFYCAGKAALEAMTDALNQELRPEWNIRAVIVQLGVFDTPIWSAGFHSAPPHPAYGPGSPCDVLARALPDMPMIGDLGRAARAMMRIAGAPDPPLRVQLGTDAWRDVRGAAERVMSEGEVWKELSDGTNREGYEEGKLVGAGLWIRLKEWAKAGSILV</sequence>